<dbReference type="STRING" id="1155689.SAMN05444278_101591"/>
<organism evidence="4 5">
    <name type="scientific">Psychroflexus salarius</name>
    <dbReference type="NCBI Taxonomy" id="1155689"/>
    <lineage>
        <taxon>Bacteria</taxon>
        <taxon>Pseudomonadati</taxon>
        <taxon>Bacteroidota</taxon>
        <taxon>Flavobacteriia</taxon>
        <taxon>Flavobacteriales</taxon>
        <taxon>Flavobacteriaceae</taxon>
        <taxon>Psychroflexus</taxon>
    </lineage>
</organism>
<keyword evidence="5" id="KW-1185">Reference proteome</keyword>
<dbReference type="RefSeq" id="WP_073191746.1">
    <property type="nucleotide sequence ID" value="NZ_FQTW01000001.1"/>
</dbReference>
<feature type="transmembrane region" description="Helical" evidence="1">
    <location>
        <begin position="138"/>
        <end position="156"/>
    </location>
</feature>
<keyword evidence="1" id="KW-1133">Transmembrane helix</keyword>
<name>A0A1M4TC73_9FLAO</name>
<feature type="transmembrane region" description="Helical" evidence="1">
    <location>
        <begin position="72"/>
        <end position="91"/>
    </location>
</feature>
<accession>A0A1M4TC73</accession>
<evidence type="ECO:0000259" key="3">
    <source>
        <dbReference type="Pfam" id="PF18935"/>
    </source>
</evidence>
<evidence type="ECO:0000313" key="5">
    <source>
        <dbReference type="Proteomes" id="UP000184462"/>
    </source>
</evidence>
<proteinExistence type="predicted"/>
<dbReference type="InterPro" id="IPR043738">
    <property type="entry name" value="DUF5683"/>
</dbReference>
<dbReference type="AlphaFoldDB" id="A0A1M4TC73"/>
<keyword evidence="1" id="KW-0812">Transmembrane</keyword>
<reference evidence="4 5" key="1">
    <citation type="submission" date="2016-11" db="EMBL/GenBank/DDBJ databases">
        <authorList>
            <person name="Jaros S."/>
            <person name="Januszkiewicz K."/>
            <person name="Wedrychowicz H."/>
        </authorList>
    </citation>
    <scope>NUCLEOTIDE SEQUENCE [LARGE SCALE GENOMIC DNA]</scope>
    <source>
        <strain evidence="4 5">DSM 25661</strain>
    </source>
</reference>
<feature type="domain" description="DUF5683" evidence="3">
    <location>
        <begin position="50"/>
        <end position="193"/>
    </location>
</feature>
<evidence type="ECO:0000256" key="1">
    <source>
        <dbReference type="SAM" id="Phobius"/>
    </source>
</evidence>
<feature type="chain" id="PRO_5012183346" description="DUF5683 domain-containing protein" evidence="2">
    <location>
        <begin position="20"/>
        <end position="195"/>
    </location>
</feature>
<dbReference type="EMBL" id="FQTW01000001">
    <property type="protein sequence ID" value="SHE42091.1"/>
    <property type="molecule type" value="Genomic_DNA"/>
</dbReference>
<evidence type="ECO:0000256" key="2">
    <source>
        <dbReference type="SAM" id="SignalP"/>
    </source>
</evidence>
<sequence length="195" mass="22172">MPKLLIAFLLVFITSSIVAQTDTTSVLKLSTQPKSLKAESKFEANPFDANAPAKAAFYSAVLPGLGQAYNKSYWKIPLVYGAIGASTYFYIFNNNEYNRYRDAYKSRLAGFEDDEFFGVLTNENLIDAQKQFRQNKEYSLLFIIGFYILNIIDANVEAHLNQFNVSRDLSVSPQIIPNHITRKPEFNLTFNLKLN</sequence>
<gene>
    <name evidence="4" type="ORF">SAMN05444278_101591</name>
</gene>
<keyword evidence="1" id="KW-0472">Membrane</keyword>
<dbReference type="OrthoDB" id="9813910at2"/>
<dbReference type="Proteomes" id="UP000184462">
    <property type="component" value="Unassembled WGS sequence"/>
</dbReference>
<evidence type="ECO:0000313" key="4">
    <source>
        <dbReference type="EMBL" id="SHE42091.1"/>
    </source>
</evidence>
<feature type="signal peptide" evidence="2">
    <location>
        <begin position="1"/>
        <end position="19"/>
    </location>
</feature>
<protein>
    <recommendedName>
        <fullName evidence="3">DUF5683 domain-containing protein</fullName>
    </recommendedName>
</protein>
<keyword evidence="2" id="KW-0732">Signal</keyword>
<dbReference type="Pfam" id="PF18935">
    <property type="entry name" value="DUF5683"/>
    <property type="match status" value="1"/>
</dbReference>